<feature type="transmembrane region" description="Helical" evidence="1">
    <location>
        <begin position="100"/>
        <end position="117"/>
    </location>
</feature>
<keyword evidence="3" id="KW-1185">Reference proteome</keyword>
<evidence type="ECO:0000313" key="3">
    <source>
        <dbReference type="Proteomes" id="UP000051296"/>
    </source>
</evidence>
<dbReference type="eggNOG" id="ENOG5034AM6">
    <property type="taxonomic scope" value="Bacteria"/>
</dbReference>
<keyword evidence="1" id="KW-0472">Membrane</keyword>
<evidence type="ECO:0000256" key="1">
    <source>
        <dbReference type="SAM" id="Phobius"/>
    </source>
</evidence>
<comment type="caution">
    <text evidence="2">The sequence shown here is derived from an EMBL/GenBank/DDBJ whole genome shotgun (WGS) entry which is preliminary data.</text>
</comment>
<feature type="transmembrane region" description="Helical" evidence="1">
    <location>
        <begin position="149"/>
        <end position="168"/>
    </location>
</feature>
<dbReference type="STRING" id="1123500.GCA_000420365_01240"/>
<dbReference type="OrthoDB" id="2145555at2"/>
<organism evidence="2 3">
    <name type="scientific">Weissella halotolerans DSM 20190</name>
    <dbReference type="NCBI Taxonomy" id="1123500"/>
    <lineage>
        <taxon>Bacteria</taxon>
        <taxon>Bacillati</taxon>
        <taxon>Bacillota</taxon>
        <taxon>Bacilli</taxon>
        <taxon>Lactobacillales</taxon>
        <taxon>Lactobacillaceae</taxon>
        <taxon>Weissella</taxon>
    </lineage>
</organism>
<feature type="transmembrane region" description="Helical" evidence="1">
    <location>
        <begin position="230"/>
        <end position="247"/>
    </location>
</feature>
<protein>
    <submittedName>
        <fullName evidence="2">Membrane protein</fullName>
    </submittedName>
</protein>
<sequence>MNQEYEESLARLNRLKQTPNQNANAALANNQSVDHISSRTMWISLLLTVASELAIWWIYPLIYSKNLAGGQWQQNPLLVTYTIILAIAIYFCMGQGFFRWLNLLIALVPLGFLYFLYGQMSIQQIILLGLLPLTLILINITWLNLQNMLGLILFAGVATLSIPVVIFYQQNTFLTLPFLTSLLPLFLSYLYYMSSIFIPKGQKKRVISLFFGIVFLLDVLTLPWNSWTLLAIVLIVFTWMILINLSLKAKYRLSFLSFLQMITILAIFLQQK</sequence>
<dbReference type="PATRIC" id="fig|1123500.6.peg.1189"/>
<feature type="transmembrane region" description="Helical" evidence="1">
    <location>
        <begin position="75"/>
        <end position="93"/>
    </location>
</feature>
<dbReference type="Proteomes" id="UP000051296">
    <property type="component" value="Unassembled WGS sequence"/>
</dbReference>
<accession>A0A0R2FSI3</accession>
<feature type="transmembrane region" description="Helical" evidence="1">
    <location>
        <begin position="206"/>
        <end position="224"/>
    </location>
</feature>
<dbReference type="EMBL" id="JQAX01000004">
    <property type="protein sequence ID" value="KRN31304.1"/>
    <property type="molecule type" value="Genomic_DNA"/>
</dbReference>
<dbReference type="RefSeq" id="WP_022791952.1">
    <property type="nucleotide sequence ID" value="NZ_ATUU01000004.1"/>
</dbReference>
<feature type="transmembrane region" description="Helical" evidence="1">
    <location>
        <begin position="42"/>
        <end position="63"/>
    </location>
</feature>
<gene>
    <name evidence="2" type="ORF">IV68_GL001189</name>
</gene>
<feature type="transmembrane region" description="Helical" evidence="1">
    <location>
        <begin position="254"/>
        <end position="271"/>
    </location>
</feature>
<dbReference type="AlphaFoldDB" id="A0A0R2FSI3"/>
<feature type="transmembrane region" description="Helical" evidence="1">
    <location>
        <begin position="123"/>
        <end position="142"/>
    </location>
</feature>
<feature type="transmembrane region" description="Helical" evidence="1">
    <location>
        <begin position="174"/>
        <end position="194"/>
    </location>
</feature>
<keyword evidence="1" id="KW-1133">Transmembrane helix</keyword>
<reference evidence="2 3" key="1">
    <citation type="journal article" date="2015" name="Genome Announc.">
        <title>Expanding the biotechnology potential of lactobacilli through comparative genomics of 213 strains and associated genera.</title>
        <authorList>
            <person name="Sun Z."/>
            <person name="Harris H.M."/>
            <person name="McCann A."/>
            <person name="Guo C."/>
            <person name="Argimon S."/>
            <person name="Zhang W."/>
            <person name="Yang X."/>
            <person name="Jeffery I.B."/>
            <person name="Cooney J.C."/>
            <person name="Kagawa T.F."/>
            <person name="Liu W."/>
            <person name="Song Y."/>
            <person name="Salvetti E."/>
            <person name="Wrobel A."/>
            <person name="Rasinkangas P."/>
            <person name="Parkhill J."/>
            <person name="Rea M.C."/>
            <person name="O'Sullivan O."/>
            <person name="Ritari J."/>
            <person name="Douillard F.P."/>
            <person name="Paul Ross R."/>
            <person name="Yang R."/>
            <person name="Briner A.E."/>
            <person name="Felis G.E."/>
            <person name="de Vos W.M."/>
            <person name="Barrangou R."/>
            <person name="Klaenhammer T.R."/>
            <person name="Caufield P.W."/>
            <person name="Cui Y."/>
            <person name="Zhang H."/>
            <person name="O'Toole P.W."/>
        </authorList>
    </citation>
    <scope>NUCLEOTIDE SEQUENCE [LARGE SCALE GENOMIC DNA]</scope>
    <source>
        <strain evidence="2 3">DSM 20190</strain>
    </source>
</reference>
<name>A0A0R2FSI3_9LACO</name>
<keyword evidence="1" id="KW-0812">Transmembrane</keyword>
<evidence type="ECO:0000313" key="2">
    <source>
        <dbReference type="EMBL" id="KRN31304.1"/>
    </source>
</evidence>
<proteinExistence type="predicted"/>
<dbReference type="InParanoid" id="A0A0R2FSI3"/>